<gene>
    <name evidence="2" type="ORF">L2725_22280</name>
</gene>
<dbReference type="EMBL" id="JAKIKT010000015">
    <property type="protein sequence ID" value="MCL2916468.1"/>
    <property type="molecule type" value="Genomic_DNA"/>
</dbReference>
<organism evidence="2 3">
    <name type="scientific">Shewanella corallii</name>
    <dbReference type="NCBI Taxonomy" id="560080"/>
    <lineage>
        <taxon>Bacteria</taxon>
        <taxon>Pseudomonadati</taxon>
        <taxon>Pseudomonadota</taxon>
        <taxon>Gammaproteobacteria</taxon>
        <taxon>Alteromonadales</taxon>
        <taxon>Shewanellaceae</taxon>
        <taxon>Shewanella</taxon>
    </lineage>
</organism>
<dbReference type="RefSeq" id="WP_249250999.1">
    <property type="nucleotide sequence ID" value="NZ_JAKIKT010000015.1"/>
</dbReference>
<evidence type="ECO:0000256" key="1">
    <source>
        <dbReference type="SAM" id="MobiDB-lite"/>
    </source>
</evidence>
<evidence type="ECO:0000313" key="3">
    <source>
        <dbReference type="Proteomes" id="UP001202831"/>
    </source>
</evidence>
<evidence type="ECO:0000313" key="2">
    <source>
        <dbReference type="EMBL" id="MCL2916468.1"/>
    </source>
</evidence>
<keyword evidence="3" id="KW-1185">Reference proteome</keyword>
<reference evidence="2 3" key="1">
    <citation type="submission" date="2022-01" db="EMBL/GenBank/DDBJ databases">
        <title>Whole genome-based taxonomy of the Shewanellaceae.</title>
        <authorList>
            <person name="Martin-Rodriguez A.J."/>
        </authorList>
    </citation>
    <scope>NUCLEOTIDE SEQUENCE [LARGE SCALE GENOMIC DNA]</scope>
    <source>
        <strain evidence="2 3">DSM 21332</strain>
    </source>
</reference>
<evidence type="ECO:0008006" key="4">
    <source>
        <dbReference type="Google" id="ProtNLM"/>
    </source>
</evidence>
<accession>A0ABT0NDB2</accession>
<proteinExistence type="predicted"/>
<sequence>MHTQDSNEYEETLTNGWTIYIEPNPDSYRGGLMWHVCHDDCIWDSGIEWSLEYALSKARETAETRGFKEHSNPHVALLDDD</sequence>
<name>A0ABT0NDB2_9GAMM</name>
<feature type="compositionally biased region" description="Basic and acidic residues" evidence="1">
    <location>
        <begin position="62"/>
        <end position="72"/>
    </location>
</feature>
<feature type="region of interest" description="Disordered" evidence="1">
    <location>
        <begin position="62"/>
        <end position="81"/>
    </location>
</feature>
<comment type="caution">
    <text evidence="2">The sequence shown here is derived from an EMBL/GenBank/DDBJ whole genome shotgun (WGS) entry which is preliminary data.</text>
</comment>
<dbReference type="Proteomes" id="UP001202831">
    <property type="component" value="Unassembled WGS sequence"/>
</dbReference>
<protein>
    <recommendedName>
        <fullName evidence="4">DUF2188 domain-containing protein</fullName>
    </recommendedName>
</protein>